<feature type="region of interest" description="Disordered" evidence="1">
    <location>
        <begin position="82"/>
        <end position="105"/>
    </location>
</feature>
<dbReference type="EMBL" id="AJIL01000008">
    <property type="protein sequence ID" value="KNF05261.1"/>
    <property type="molecule type" value="Genomic_DNA"/>
</dbReference>
<dbReference type="Proteomes" id="UP000054564">
    <property type="component" value="Unassembled WGS sequence"/>
</dbReference>
<reference evidence="3" key="1">
    <citation type="submission" date="2014-03" db="EMBL/GenBank/DDBJ databases">
        <title>The Genome Sequence of Puccinia striiformis f. sp. tritici PST-78.</title>
        <authorList>
            <consortium name="The Broad Institute Genome Sequencing Platform"/>
            <person name="Cuomo C."/>
            <person name="Hulbert S."/>
            <person name="Chen X."/>
            <person name="Walker B."/>
            <person name="Young S.K."/>
            <person name="Zeng Q."/>
            <person name="Gargeya S."/>
            <person name="Fitzgerald M."/>
            <person name="Haas B."/>
            <person name="Abouelleil A."/>
            <person name="Alvarado L."/>
            <person name="Arachchi H.M."/>
            <person name="Berlin A.M."/>
            <person name="Chapman S.B."/>
            <person name="Goldberg J."/>
            <person name="Griggs A."/>
            <person name="Gujja S."/>
            <person name="Hansen M."/>
            <person name="Howarth C."/>
            <person name="Imamovic A."/>
            <person name="Larimer J."/>
            <person name="McCowan C."/>
            <person name="Montmayeur A."/>
            <person name="Murphy C."/>
            <person name="Neiman D."/>
            <person name="Pearson M."/>
            <person name="Priest M."/>
            <person name="Roberts A."/>
            <person name="Saif S."/>
            <person name="Shea T."/>
            <person name="Sisk P."/>
            <person name="Sykes S."/>
            <person name="Wortman J."/>
            <person name="Nusbaum C."/>
            <person name="Birren B."/>
        </authorList>
    </citation>
    <scope>NUCLEOTIDE SEQUENCE [LARGE SCALE GENOMIC DNA]</scope>
    <source>
        <strain evidence="3">race PST-78</strain>
    </source>
</reference>
<keyword evidence="3" id="KW-1185">Reference proteome</keyword>
<proteinExistence type="predicted"/>
<comment type="caution">
    <text evidence="2">The sequence shown here is derived from an EMBL/GenBank/DDBJ whole genome shotgun (WGS) entry which is preliminary data.</text>
</comment>
<organism evidence="2 3">
    <name type="scientific">Puccinia striiformis f. sp. tritici PST-78</name>
    <dbReference type="NCBI Taxonomy" id="1165861"/>
    <lineage>
        <taxon>Eukaryota</taxon>
        <taxon>Fungi</taxon>
        <taxon>Dikarya</taxon>
        <taxon>Basidiomycota</taxon>
        <taxon>Pucciniomycotina</taxon>
        <taxon>Pucciniomycetes</taxon>
        <taxon>Pucciniales</taxon>
        <taxon>Pucciniaceae</taxon>
        <taxon>Puccinia</taxon>
    </lineage>
</organism>
<evidence type="ECO:0000313" key="2">
    <source>
        <dbReference type="EMBL" id="KNF05261.1"/>
    </source>
</evidence>
<accession>A0A0L0W165</accession>
<name>A0A0L0W165_9BASI</name>
<feature type="compositionally biased region" description="Gly residues" evidence="1">
    <location>
        <begin position="92"/>
        <end position="103"/>
    </location>
</feature>
<sequence length="121" mass="12669">MSGSQLAIDRTTGQPRLKRLGSLSLVGVLGSMPPSPVREVCRSGAGGMAPWTTFTSCSAHCKHSGTARTGQSQDLLNCVRTRSPSLDSSGTKGRGGGVLGPNGGELVFQRRGTRRWRGDLS</sequence>
<gene>
    <name evidence="2" type="ORF">PSTG_01475</name>
</gene>
<evidence type="ECO:0000313" key="3">
    <source>
        <dbReference type="Proteomes" id="UP000054564"/>
    </source>
</evidence>
<evidence type="ECO:0000256" key="1">
    <source>
        <dbReference type="SAM" id="MobiDB-lite"/>
    </source>
</evidence>
<feature type="compositionally biased region" description="Polar residues" evidence="1">
    <location>
        <begin position="82"/>
        <end position="91"/>
    </location>
</feature>
<dbReference type="AlphaFoldDB" id="A0A0L0W165"/>
<protein>
    <submittedName>
        <fullName evidence="2">Uncharacterized protein</fullName>
    </submittedName>
</protein>